<evidence type="ECO:0000313" key="3">
    <source>
        <dbReference type="EMBL" id="EON60964.1"/>
    </source>
</evidence>
<dbReference type="GO" id="GO:0005759">
    <property type="term" value="C:mitochondrial matrix"/>
    <property type="evidence" value="ECO:0007669"/>
    <property type="project" value="TreeGrafter"/>
</dbReference>
<sequence>MPPHLHPRSRLTTSLFTTTLFASFLVVGLPHLLPCPANPREYADGDMPELDPSGRRRRRRRKVVDEEPAVAGAQPLASEAPAVEESKATESPLDEDGWDRRRARECPVPKPGGLIGQVFGFQKNERPGPVVRIETVRNRGPEGSE</sequence>
<dbReference type="OrthoDB" id="5410040at2759"/>
<dbReference type="Proteomes" id="UP000016924">
    <property type="component" value="Unassembled WGS sequence"/>
</dbReference>
<dbReference type="GeneID" id="19897485"/>
<reference evidence="4" key="1">
    <citation type="submission" date="2012-06" db="EMBL/GenBank/DDBJ databases">
        <title>The genome sequence of Coniosporium apollinis CBS 100218.</title>
        <authorList>
            <consortium name="The Broad Institute Genome Sequencing Platform"/>
            <person name="Cuomo C."/>
            <person name="Gorbushina A."/>
            <person name="Noack S."/>
            <person name="Walker B."/>
            <person name="Young S.K."/>
            <person name="Zeng Q."/>
            <person name="Gargeya S."/>
            <person name="Fitzgerald M."/>
            <person name="Haas B."/>
            <person name="Abouelleil A."/>
            <person name="Alvarado L."/>
            <person name="Arachchi H.M."/>
            <person name="Berlin A.M."/>
            <person name="Chapman S.B."/>
            <person name="Goldberg J."/>
            <person name="Griggs A."/>
            <person name="Gujja S."/>
            <person name="Hansen M."/>
            <person name="Howarth C."/>
            <person name="Imamovic A."/>
            <person name="Larimer J."/>
            <person name="McCowan C."/>
            <person name="Montmayeur A."/>
            <person name="Murphy C."/>
            <person name="Neiman D."/>
            <person name="Pearson M."/>
            <person name="Priest M."/>
            <person name="Roberts A."/>
            <person name="Saif S."/>
            <person name="Shea T."/>
            <person name="Sisk P."/>
            <person name="Sykes S."/>
            <person name="Wortman J."/>
            <person name="Nusbaum C."/>
            <person name="Birren B."/>
        </authorList>
    </citation>
    <scope>NUCLEOTIDE SEQUENCE [LARGE SCALE GENOMIC DNA]</scope>
    <source>
        <strain evidence="4">CBS 100218</strain>
    </source>
</reference>
<dbReference type="RefSeq" id="XP_007776281.1">
    <property type="nucleotide sequence ID" value="XM_007778091.1"/>
</dbReference>
<dbReference type="GO" id="GO:0033617">
    <property type="term" value="P:mitochondrial respiratory chain complex IV assembly"/>
    <property type="evidence" value="ECO:0007669"/>
    <property type="project" value="TreeGrafter"/>
</dbReference>
<evidence type="ECO:0008006" key="5">
    <source>
        <dbReference type="Google" id="ProtNLM"/>
    </source>
</evidence>
<dbReference type="PANTHER" id="PTHR40020:SF1">
    <property type="entry name" value="CYTOCHROME C OXIDASE ASSEMBLY FACTOR 2"/>
    <property type="match status" value="1"/>
</dbReference>
<proteinExistence type="predicted"/>
<evidence type="ECO:0000256" key="1">
    <source>
        <dbReference type="SAM" id="MobiDB-lite"/>
    </source>
</evidence>
<feature type="signal peptide" evidence="2">
    <location>
        <begin position="1"/>
        <end position="28"/>
    </location>
</feature>
<evidence type="ECO:0000313" key="4">
    <source>
        <dbReference type="Proteomes" id="UP000016924"/>
    </source>
</evidence>
<keyword evidence="4" id="KW-1185">Reference proteome</keyword>
<feature type="region of interest" description="Disordered" evidence="1">
    <location>
        <begin position="38"/>
        <end position="120"/>
    </location>
</feature>
<dbReference type="HOGENOM" id="CLU_122923_0_0_1"/>
<dbReference type="OMA" id="KAGHECP"/>
<accession>R7YGM6</accession>
<feature type="compositionally biased region" description="Basic and acidic residues" evidence="1">
    <location>
        <begin position="98"/>
        <end position="107"/>
    </location>
</feature>
<keyword evidence="2" id="KW-0732">Signal</keyword>
<name>R7YGM6_CONA1</name>
<dbReference type="EMBL" id="JH767554">
    <property type="protein sequence ID" value="EON60964.1"/>
    <property type="molecule type" value="Genomic_DNA"/>
</dbReference>
<gene>
    <name evidence="3" type="ORF">W97_00174</name>
</gene>
<feature type="chain" id="PRO_5004460810" description="Alpha-1,3-mannosyltransferase" evidence="2">
    <location>
        <begin position="29"/>
        <end position="145"/>
    </location>
</feature>
<evidence type="ECO:0000256" key="2">
    <source>
        <dbReference type="SAM" id="SignalP"/>
    </source>
</evidence>
<dbReference type="PANTHER" id="PTHR40020">
    <property type="entry name" value="CYTOCHROME C OXIDASE ASSEMBLY FACTOR 2"/>
    <property type="match status" value="1"/>
</dbReference>
<organism evidence="3 4">
    <name type="scientific">Coniosporium apollinis (strain CBS 100218)</name>
    <name type="common">Rock-inhabiting black yeast</name>
    <dbReference type="NCBI Taxonomy" id="1168221"/>
    <lineage>
        <taxon>Eukaryota</taxon>
        <taxon>Fungi</taxon>
        <taxon>Dikarya</taxon>
        <taxon>Ascomycota</taxon>
        <taxon>Pezizomycotina</taxon>
        <taxon>Dothideomycetes</taxon>
        <taxon>Dothideomycetes incertae sedis</taxon>
        <taxon>Coniosporium</taxon>
    </lineage>
</organism>
<dbReference type="AlphaFoldDB" id="R7YGM6"/>
<dbReference type="eggNOG" id="ENOG502SVG3">
    <property type="taxonomic scope" value="Eukaryota"/>
</dbReference>
<protein>
    <recommendedName>
        <fullName evidence="5">Alpha-1,3-mannosyltransferase</fullName>
    </recommendedName>
</protein>